<dbReference type="Proteomes" id="UP001632038">
    <property type="component" value="Unassembled WGS sequence"/>
</dbReference>
<evidence type="ECO:0000259" key="1">
    <source>
        <dbReference type="Pfam" id="PF08646"/>
    </source>
</evidence>
<keyword evidence="3" id="KW-1185">Reference proteome</keyword>
<evidence type="ECO:0000313" key="3">
    <source>
        <dbReference type="Proteomes" id="UP001632038"/>
    </source>
</evidence>
<dbReference type="InterPro" id="IPR012340">
    <property type="entry name" value="NA-bd_OB-fold"/>
</dbReference>
<dbReference type="SUPFAM" id="SSF50249">
    <property type="entry name" value="Nucleic acid-binding proteins"/>
    <property type="match status" value="1"/>
</dbReference>
<dbReference type="EMBL" id="JAVIJP010000016">
    <property type="protein sequence ID" value="KAL3643569.1"/>
    <property type="molecule type" value="Genomic_DNA"/>
</dbReference>
<organism evidence="2 3">
    <name type="scientific">Castilleja foliolosa</name>
    <dbReference type="NCBI Taxonomy" id="1961234"/>
    <lineage>
        <taxon>Eukaryota</taxon>
        <taxon>Viridiplantae</taxon>
        <taxon>Streptophyta</taxon>
        <taxon>Embryophyta</taxon>
        <taxon>Tracheophyta</taxon>
        <taxon>Spermatophyta</taxon>
        <taxon>Magnoliopsida</taxon>
        <taxon>eudicotyledons</taxon>
        <taxon>Gunneridae</taxon>
        <taxon>Pentapetalae</taxon>
        <taxon>asterids</taxon>
        <taxon>lamiids</taxon>
        <taxon>Lamiales</taxon>
        <taxon>Orobanchaceae</taxon>
        <taxon>Pedicularideae</taxon>
        <taxon>Castillejinae</taxon>
        <taxon>Castilleja</taxon>
    </lineage>
</organism>
<dbReference type="PANTHER" id="PTHR47165">
    <property type="entry name" value="OS03G0429900 PROTEIN"/>
    <property type="match status" value="1"/>
</dbReference>
<name>A0ABD3DRR5_9LAMI</name>
<gene>
    <name evidence="2" type="ORF">CASFOL_014384</name>
</gene>
<dbReference type="PANTHER" id="PTHR47165:SF4">
    <property type="entry name" value="OS03G0429900 PROTEIN"/>
    <property type="match status" value="1"/>
</dbReference>
<sequence>MPQTIEHVTRLKELPAVQPTEKQDKTVTLLDLKLSSQQKIQVTPRNFICEAKITQIHEDQGWYYVLCSKCSNKLYPEQDIEQDTDRLIFVCEDDNNITPNFKYCVNTTIADETGIADAVFFNDSMQEMLNISCMEMFTKHADTTNPKIVPQQLKSAVGRPRRLHLTLKNDGKIVVNNVSNITSASGTQTVVGTSTFTPTTPLLKAATSKRPLPETPGTEKKFKSS</sequence>
<dbReference type="InterPro" id="IPR013955">
    <property type="entry name" value="Rep_factor-A_C"/>
</dbReference>
<dbReference type="Gene3D" id="2.40.50.140">
    <property type="entry name" value="Nucleic acid-binding proteins"/>
    <property type="match status" value="1"/>
</dbReference>
<dbReference type="AlphaFoldDB" id="A0ABD3DRR5"/>
<proteinExistence type="predicted"/>
<evidence type="ECO:0000313" key="2">
    <source>
        <dbReference type="EMBL" id="KAL3643569.1"/>
    </source>
</evidence>
<protein>
    <recommendedName>
        <fullName evidence="1">Replication factor A C-terminal domain-containing protein</fullName>
    </recommendedName>
</protein>
<reference evidence="3" key="1">
    <citation type="journal article" date="2024" name="IScience">
        <title>Strigolactones Initiate the Formation of Haustorium-like Structures in Castilleja.</title>
        <authorList>
            <person name="Buerger M."/>
            <person name="Peterson D."/>
            <person name="Chory J."/>
        </authorList>
    </citation>
    <scope>NUCLEOTIDE SEQUENCE [LARGE SCALE GENOMIC DNA]</scope>
</reference>
<comment type="caution">
    <text evidence="2">The sequence shown here is derived from an EMBL/GenBank/DDBJ whole genome shotgun (WGS) entry which is preliminary data.</text>
</comment>
<accession>A0ABD3DRR5</accession>
<feature type="domain" description="Replication factor A C-terminal" evidence="1">
    <location>
        <begin position="47"/>
        <end position="168"/>
    </location>
</feature>
<dbReference type="Pfam" id="PF08646">
    <property type="entry name" value="Rep_fac-A_C"/>
    <property type="match status" value="1"/>
</dbReference>